<dbReference type="Gene3D" id="2.160.10.10">
    <property type="entry name" value="Hexapeptide repeat proteins"/>
    <property type="match status" value="1"/>
</dbReference>
<dbReference type="SUPFAM" id="SSF51230">
    <property type="entry name" value="Single hybrid motif"/>
    <property type="match status" value="1"/>
</dbReference>
<accession>E7C4S8</accession>
<dbReference type="PANTHER" id="PTHR43300">
    <property type="entry name" value="ACETYLTRANSFERASE"/>
    <property type="match status" value="1"/>
</dbReference>
<dbReference type="InterPro" id="IPR011004">
    <property type="entry name" value="Trimer_LpxA-like_sf"/>
</dbReference>
<evidence type="ECO:0000256" key="1">
    <source>
        <dbReference type="ARBA" id="ARBA00001938"/>
    </source>
</evidence>
<keyword evidence="8" id="KW-0808">Transferase</keyword>
<feature type="domain" description="PglD N-terminal" evidence="7">
    <location>
        <begin position="164"/>
        <end position="243"/>
    </location>
</feature>
<dbReference type="CDD" id="cd03360">
    <property type="entry name" value="LbH_AT_putative"/>
    <property type="match status" value="1"/>
</dbReference>
<dbReference type="AlphaFoldDB" id="E7C4S8"/>
<proteinExistence type="inferred from homology"/>
<evidence type="ECO:0000256" key="4">
    <source>
        <dbReference type="PIRSR" id="PIRSR620019-1"/>
    </source>
</evidence>
<dbReference type="InterPro" id="IPR020019">
    <property type="entry name" value="AcTrfase_PglD-like"/>
</dbReference>
<keyword evidence="3" id="KW-0450">Lipoyl</keyword>
<dbReference type="PROSITE" id="PS00189">
    <property type="entry name" value="LIPOYL"/>
    <property type="match status" value="1"/>
</dbReference>
<evidence type="ECO:0000256" key="3">
    <source>
        <dbReference type="ARBA" id="ARBA00022823"/>
    </source>
</evidence>
<dbReference type="CDD" id="cd06849">
    <property type="entry name" value="lipoyl_domain"/>
    <property type="match status" value="1"/>
</dbReference>
<comment type="similarity">
    <text evidence="2">Belongs to the transferase hexapeptide repeat family.</text>
</comment>
<dbReference type="InterPro" id="IPR041561">
    <property type="entry name" value="PglD_N"/>
</dbReference>
<evidence type="ECO:0000313" key="8">
    <source>
        <dbReference type="EMBL" id="ADI22452.1"/>
    </source>
</evidence>
<organism evidence="8">
    <name type="scientific">uncultured gamma proteobacterium HF0500_05P21</name>
    <dbReference type="NCBI Taxonomy" id="723572"/>
    <lineage>
        <taxon>Bacteria</taxon>
        <taxon>Pseudomonadati</taxon>
        <taxon>Pseudomonadota</taxon>
        <taxon>Gammaproteobacteria</taxon>
        <taxon>environmental samples</taxon>
    </lineage>
</organism>
<evidence type="ECO:0000256" key="2">
    <source>
        <dbReference type="ARBA" id="ARBA00007274"/>
    </source>
</evidence>
<feature type="binding site" evidence="5">
    <location>
        <position position="229"/>
    </location>
    <ligand>
        <name>substrate</name>
    </ligand>
</feature>
<dbReference type="NCBIfam" id="TIGR03570">
    <property type="entry name" value="NeuD_NnaD"/>
    <property type="match status" value="1"/>
</dbReference>
<dbReference type="Pfam" id="PF14602">
    <property type="entry name" value="Hexapep_2"/>
    <property type="match status" value="1"/>
</dbReference>
<dbReference type="PANTHER" id="PTHR43300:SF7">
    <property type="entry name" value="UDP-N-ACETYLBACILLOSAMINE N-ACETYLTRANSFERASE"/>
    <property type="match status" value="1"/>
</dbReference>
<dbReference type="InterPro" id="IPR003016">
    <property type="entry name" value="2-oxoA_DH_lipoyl-BS"/>
</dbReference>
<dbReference type="InterPro" id="IPR011053">
    <property type="entry name" value="Single_hybrid_motif"/>
</dbReference>
<comment type="cofactor">
    <cofactor evidence="1">
        <name>(R)-lipoate</name>
        <dbReference type="ChEBI" id="CHEBI:83088"/>
    </cofactor>
</comment>
<dbReference type="EMBL" id="GU567986">
    <property type="protein sequence ID" value="ADI22452.1"/>
    <property type="molecule type" value="Genomic_DNA"/>
</dbReference>
<feature type="active site" description="Proton acceptor" evidence="4">
    <location>
        <position position="299"/>
    </location>
</feature>
<dbReference type="Gene3D" id="2.40.50.100">
    <property type="match status" value="1"/>
</dbReference>
<sequence>MTDVFVEKDNVNDETVMVLKIYAENNTNVVKGQIVLEIETSKTVFEIEAPENGFLELYIEKDQEVEIGTKLFSINAKKDIKNNKETSNQDEESKDTSDVQNSHYIFTKAAEKKLKELSISYFESKNKLINEEEVVEFYSKTKILDENNIDNLSHIKKKFNKDDVVILGAGGHAKSIIDIIENQNKIKISGICSDDEIGSQIREYEVLGDNAILEALYENGLRNIIIGFGSLRRPPKRDEIYSKLKNIGFSFPKIICPTANIEKSADIGEGTQIFMGSNICSDVQIAENCIINTGSIVSHDCNLSRNVHLTPGAVLAGYVNIGKNTLIGMLSSVYLGINIGENVIVHNNTRITKNIDSGSIISDNH</sequence>
<evidence type="ECO:0000259" key="6">
    <source>
        <dbReference type="Pfam" id="PF00364"/>
    </source>
</evidence>
<evidence type="ECO:0000256" key="5">
    <source>
        <dbReference type="PIRSR" id="PIRSR620019-2"/>
    </source>
</evidence>
<dbReference type="GO" id="GO:0016740">
    <property type="term" value="F:transferase activity"/>
    <property type="evidence" value="ECO:0007669"/>
    <property type="project" value="UniProtKB-KW"/>
</dbReference>
<dbReference type="Pfam" id="PF17836">
    <property type="entry name" value="PglD_N"/>
    <property type="match status" value="1"/>
</dbReference>
<reference evidence="8" key="1">
    <citation type="submission" date="2010-01" db="EMBL/GenBank/DDBJ databases">
        <title>Genome fragments of uncultured bacteria from the North Pacific subtropical Gyre.</title>
        <authorList>
            <person name="Pham V.D."/>
            <person name="Delong E.F."/>
        </authorList>
    </citation>
    <scope>NUCLEOTIDE SEQUENCE</scope>
</reference>
<dbReference type="Gene3D" id="3.40.50.20">
    <property type="match status" value="1"/>
</dbReference>
<feature type="binding site" evidence="5">
    <location>
        <position position="308"/>
    </location>
    <ligand>
        <name>acetyl-CoA</name>
        <dbReference type="ChEBI" id="CHEBI:57288"/>
    </ligand>
</feature>
<feature type="site" description="Increases basicity of active site His" evidence="4">
    <location>
        <position position="300"/>
    </location>
</feature>
<dbReference type="InterPro" id="IPR000089">
    <property type="entry name" value="Biotin_lipoyl"/>
</dbReference>
<dbReference type="SUPFAM" id="SSF51161">
    <property type="entry name" value="Trimeric LpxA-like enzymes"/>
    <property type="match status" value="1"/>
</dbReference>
<name>E7C4S8_9GAMM</name>
<dbReference type="InterPro" id="IPR050179">
    <property type="entry name" value="Trans_hexapeptide_repeat"/>
</dbReference>
<protein>
    <submittedName>
        <fullName evidence="8">Acetyltransferase (Isoleucine patch superfamily)</fullName>
    </submittedName>
</protein>
<evidence type="ECO:0000259" key="7">
    <source>
        <dbReference type="Pfam" id="PF17836"/>
    </source>
</evidence>
<dbReference type="InterPro" id="IPR001451">
    <property type="entry name" value="Hexapep"/>
</dbReference>
<feature type="domain" description="Lipoyl-binding" evidence="6">
    <location>
        <begin position="18"/>
        <end position="74"/>
    </location>
</feature>
<dbReference type="Pfam" id="PF00364">
    <property type="entry name" value="Biotin_lipoyl"/>
    <property type="match status" value="1"/>
</dbReference>